<dbReference type="Proteomes" id="UP000530928">
    <property type="component" value="Unassembled WGS sequence"/>
</dbReference>
<dbReference type="EMBL" id="JACDUR010000006">
    <property type="protein sequence ID" value="MBA2894439.1"/>
    <property type="molecule type" value="Genomic_DNA"/>
</dbReference>
<sequence>MSSSVTSGMVDHYVGLMRDGNRVDPYFGDAMAWMVVRGRHHRLTIADVAERLGADPGKITPCLPVNMEPDPGHVALGQREENVIVWARNGWFPPETLARVSLDAQAWGFYWLVNNANCLFYAADGDIVTELNTLHPTPAECWGRDPRALDDHLGALWSLHKHRQDYADDDEEDDEEDPGVPARHGIPFHSYSHDPDWETGLATVEALTGVRLDIDWLTSEQASAYAPGSLG</sequence>
<gene>
    <name evidence="2" type="ORF">HNR30_005811</name>
</gene>
<proteinExistence type="predicted"/>
<reference evidence="2 3" key="1">
    <citation type="submission" date="2020-07" db="EMBL/GenBank/DDBJ databases">
        <title>Genomic Encyclopedia of Type Strains, Phase IV (KMG-IV): sequencing the most valuable type-strain genomes for metagenomic binning, comparative biology and taxonomic classification.</title>
        <authorList>
            <person name="Goeker M."/>
        </authorList>
    </citation>
    <scope>NUCLEOTIDE SEQUENCE [LARGE SCALE GENOMIC DNA]</scope>
    <source>
        <strain evidence="2 3">DSM 45533</strain>
    </source>
</reference>
<comment type="caution">
    <text evidence="2">The sequence shown here is derived from an EMBL/GenBank/DDBJ whole genome shotgun (WGS) entry which is preliminary data.</text>
</comment>
<organism evidence="2 3">
    <name type="scientific">Nonomuraea soli</name>
    <dbReference type="NCBI Taxonomy" id="1032476"/>
    <lineage>
        <taxon>Bacteria</taxon>
        <taxon>Bacillati</taxon>
        <taxon>Actinomycetota</taxon>
        <taxon>Actinomycetes</taxon>
        <taxon>Streptosporangiales</taxon>
        <taxon>Streptosporangiaceae</taxon>
        <taxon>Nonomuraea</taxon>
    </lineage>
</organism>
<protein>
    <submittedName>
        <fullName evidence="2">Uncharacterized protein</fullName>
    </submittedName>
</protein>
<feature type="region of interest" description="Disordered" evidence="1">
    <location>
        <begin position="164"/>
        <end position="185"/>
    </location>
</feature>
<accession>A0A7W0CNH3</accession>
<dbReference type="AlphaFoldDB" id="A0A7W0CNH3"/>
<dbReference type="RefSeq" id="WP_181613208.1">
    <property type="nucleotide sequence ID" value="NZ_BAABAM010000004.1"/>
</dbReference>
<keyword evidence="3" id="KW-1185">Reference proteome</keyword>
<feature type="compositionally biased region" description="Acidic residues" evidence="1">
    <location>
        <begin position="167"/>
        <end position="178"/>
    </location>
</feature>
<name>A0A7W0CNH3_9ACTN</name>
<evidence type="ECO:0000256" key="1">
    <source>
        <dbReference type="SAM" id="MobiDB-lite"/>
    </source>
</evidence>
<evidence type="ECO:0000313" key="3">
    <source>
        <dbReference type="Proteomes" id="UP000530928"/>
    </source>
</evidence>
<evidence type="ECO:0000313" key="2">
    <source>
        <dbReference type="EMBL" id="MBA2894439.1"/>
    </source>
</evidence>